<dbReference type="PANTHER" id="PTHR11552">
    <property type="entry name" value="GLUCOSE-METHANOL-CHOLINE GMC OXIDOREDUCTASE"/>
    <property type="match status" value="1"/>
</dbReference>
<feature type="region of interest" description="Disordered" evidence="6">
    <location>
        <begin position="56"/>
        <end position="77"/>
    </location>
</feature>
<evidence type="ECO:0000259" key="8">
    <source>
        <dbReference type="PROSITE" id="PS00624"/>
    </source>
</evidence>
<dbReference type="InterPro" id="IPR007867">
    <property type="entry name" value="GMC_OxRtase_C"/>
</dbReference>
<dbReference type="PIRSF" id="PIRSF000137">
    <property type="entry name" value="Alcohol_oxidase"/>
    <property type="match status" value="1"/>
</dbReference>
<dbReference type="InterPro" id="IPR012132">
    <property type="entry name" value="GMC_OxRdtase"/>
</dbReference>
<dbReference type="PANTHER" id="PTHR11552:SF147">
    <property type="entry name" value="CHOLINE DEHYDROGENASE, MITOCHONDRIAL"/>
    <property type="match status" value="1"/>
</dbReference>
<proteinExistence type="inferred from homology"/>
<dbReference type="Gene3D" id="3.30.560.10">
    <property type="entry name" value="Glucose Oxidase, domain 3"/>
    <property type="match status" value="1"/>
</dbReference>
<sequence>MDSFDFVVVGGGTAGCVLAARLSQDPGASVLLLEAGAAAPPANAADPRAWMSLWESPASTGGVPPGQPTAGSTDPIRRGRVLGGSSAINTMIFVRGHRSSYDRWPEAGAKGWGFADLLPYFMRTETASGRDPAVRGTSGPLAVAPASPPGPVFEACLDAAGEAGHRRADDISGGLEEGFGLPDLNIVAGRRQSAADAYLAPAESRGNLRVVTGASVRRVLVHRSRCVGVEYGTGDEIVRAGCTGEVVLAAGAIGSPALLQLSGIGPVGVLRPHGIEVVADLPGVGENLQDHPGVALAYAPGQPLPAAGNNGAEVLGLLRSGPDVGYPDLQIAFSEVPVPAPTDGRPQAVFAVLASLMQPFSRGAVRLAGASPDVAPVVDPCYLTDPRDLDAIVRGLKIARDIPRTAPLKPWLARELRPGPEAGDDAALRAYATAAVSSCFHPVGTCRIGTDDMAVVDPELRVHGISGLRVADASVMPSITSANTNATVYAIAERAAELIRLAHGHGR</sequence>
<evidence type="ECO:0000256" key="2">
    <source>
        <dbReference type="ARBA" id="ARBA00010790"/>
    </source>
</evidence>
<feature type="domain" description="Glucose-methanol-choline oxidoreductase N-terminal" evidence="8">
    <location>
        <begin position="251"/>
        <end position="265"/>
    </location>
</feature>
<dbReference type="PROSITE" id="PS00623">
    <property type="entry name" value="GMC_OXRED_1"/>
    <property type="match status" value="1"/>
</dbReference>
<dbReference type="InterPro" id="IPR000172">
    <property type="entry name" value="GMC_OxRdtase_N"/>
</dbReference>
<name>A0ABP4VLJ2_9ACTN</name>
<dbReference type="PROSITE" id="PS00624">
    <property type="entry name" value="GMC_OXRED_2"/>
    <property type="match status" value="1"/>
</dbReference>
<organism evidence="9 10">
    <name type="scientific">Streptomyces yatensis</name>
    <dbReference type="NCBI Taxonomy" id="155177"/>
    <lineage>
        <taxon>Bacteria</taxon>
        <taxon>Bacillati</taxon>
        <taxon>Actinomycetota</taxon>
        <taxon>Actinomycetes</taxon>
        <taxon>Kitasatosporales</taxon>
        <taxon>Streptomycetaceae</taxon>
        <taxon>Streptomyces</taxon>
        <taxon>Streptomyces violaceusniger group</taxon>
    </lineage>
</organism>
<keyword evidence="10" id="KW-1185">Reference proteome</keyword>
<dbReference type="RefSeq" id="WP_211128018.1">
    <property type="nucleotide sequence ID" value="NZ_BAAALR010000146.1"/>
</dbReference>
<evidence type="ECO:0000313" key="10">
    <source>
        <dbReference type="Proteomes" id="UP001499947"/>
    </source>
</evidence>
<protein>
    <submittedName>
        <fullName evidence="9">FAD-dependent oxidoreductase</fullName>
    </submittedName>
</protein>
<evidence type="ECO:0000256" key="3">
    <source>
        <dbReference type="ARBA" id="ARBA00022630"/>
    </source>
</evidence>
<evidence type="ECO:0000256" key="1">
    <source>
        <dbReference type="ARBA" id="ARBA00001974"/>
    </source>
</evidence>
<keyword evidence="4 5" id="KW-0274">FAD</keyword>
<dbReference type="Proteomes" id="UP001499947">
    <property type="component" value="Unassembled WGS sequence"/>
</dbReference>
<evidence type="ECO:0000256" key="5">
    <source>
        <dbReference type="RuleBase" id="RU003968"/>
    </source>
</evidence>
<dbReference type="InterPro" id="IPR036188">
    <property type="entry name" value="FAD/NAD-bd_sf"/>
</dbReference>
<evidence type="ECO:0000313" key="9">
    <source>
        <dbReference type="EMBL" id="GAA1731029.1"/>
    </source>
</evidence>
<reference evidence="10" key="1">
    <citation type="journal article" date="2019" name="Int. J. Syst. Evol. Microbiol.">
        <title>The Global Catalogue of Microorganisms (GCM) 10K type strain sequencing project: providing services to taxonomists for standard genome sequencing and annotation.</title>
        <authorList>
            <consortium name="The Broad Institute Genomics Platform"/>
            <consortium name="The Broad Institute Genome Sequencing Center for Infectious Disease"/>
            <person name="Wu L."/>
            <person name="Ma J."/>
        </authorList>
    </citation>
    <scope>NUCLEOTIDE SEQUENCE [LARGE SCALE GENOMIC DNA]</scope>
    <source>
        <strain evidence="10">JCM 13244</strain>
    </source>
</reference>
<evidence type="ECO:0000256" key="4">
    <source>
        <dbReference type="ARBA" id="ARBA00022827"/>
    </source>
</evidence>
<dbReference type="Pfam" id="PF05199">
    <property type="entry name" value="GMC_oxred_C"/>
    <property type="match status" value="1"/>
</dbReference>
<dbReference type="Gene3D" id="3.50.50.60">
    <property type="entry name" value="FAD/NAD(P)-binding domain"/>
    <property type="match status" value="1"/>
</dbReference>
<comment type="cofactor">
    <cofactor evidence="1">
        <name>FAD</name>
        <dbReference type="ChEBI" id="CHEBI:57692"/>
    </cofactor>
</comment>
<keyword evidence="3 5" id="KW-0285">Flavoprotein</keyword>
<evidence type="ECO:0000259" key="7">
    <source>
        <dbReference type="PROSITE" id="PS00623"/>
    </source>
</evidence>
<feature type="domain" description="Glucose-methanol-choline oxidoreductase N-terminal" evidence="7">
    <location>
        <begin position="79"/>
        <end position="102"/>
    </location>
</feature>
<dbReference type="SUPFAM" id="SSF54373">
    <property type="entry name" value="FAD-linked reductases, C-terminal domain"/>
    <property type="match status" value="1"/>
</dbReference>
<accession>A0ABP4VLJ2</accession>
<comment type="caution">
    <text evidence="9">The sequence shown here is derived from an EMBL/GenBank/DDBJ whole genome shotgun (WGS) entry which is preliminary data.</text>
</comment>
<gene>
    <name evidence="9" type="ORF">GCM10009680_84960</name>
</gene>
<dbReference type="EMBL" id="BAAALR010000146">
    <property type="protein sequence ID" value="GAA1731029.1"/>
    <property type="molecule type" value="Genomic_DNA"/>
</dbReference>
<comment type="similarity">
    <text evidence="2 5">Belongs to the GMC oxidoreductase family.</text>
</comment>
<dbReference type="SUPFAM" id="SSF51905">
    <property type="entry name" value="FAD/NAD(P)-binding domain"/>
    <property type="match status" value="1"/>
</dbReference>
<evidence type="ECO:0000256" key="6">
    <source>
        <dbReference type="SAM" id="MobiDB-lite"/>
    </source>
</evidence>
<dbReference type="Pfam" id="PF00732">
    <property type="entry name" value="GMC_oxred_N"/>
    <property type="match status" value="1"/>
</dbReference>